<proteinExistence type="predicted"/>
<dbReference type="PANTHER" id="PTHR30373:SF8">
    <property type="entry name" value="BLL7265 PROTEIN"/>
    <property type="match status" value="1"/>
</dbReference>
<protein>
    <submittedName>
        <fullName evidence="2">TPM domain-containing protein</fullName>
    </submittedName>
</protein>
<dbReference type="Proteomes" id="UP001556220">
    <property type="component" value="Unassembled WGS sequence"/>
</dbReference>
<reference evidence="2 3" key="1">
    <citation type="submission" date="2024-06" db="EMBL/GenBank/DDBJ databases">
        <authorList>
            <person name="Woo H."/>
        </authorList>
    </citation>
    <scope>NUCLEOTIDE SEQUENCE [LARGE SCALE GENOMIC DNA]</scope>
    <source>
        <strain evidence="2 3">Si-c</strain>
    </source>
</reference>
<sequence length="167" mass="18767">MDRLQRLLMNLGEGWFQLHRRFPAGLLNEIAAAVAEGERTHRGEVRLAVESRLSPLAVLAGLDAPTRARQLFGQLGIWDTEHNNGVLIYVLLAEHRIEVVADRGIARHVVPEEWAAVCAHMREAYARGQWHEGSLRGIEAVHTLLERHFPADGASRQDELPDRPVLL</sequence>
<dbReference type="EMBL" id="JBFOHK010000006">
    <property type="protein sequence ID" value="MEW9573758.1"/>
    <property type="molecule type" value="Genomic_DNA"/>
</dbReference>
<organism evidence="2 3">
    <name type="scientific">Rhodanobacter lycopersici</name>
    <dbReference type="NCBI Taxonomy" id="3162487"/>
    <lineage>
        <taxon>Bacteria</taxon>
        <taxon>Pseudomonadati</taxon>
        <taxon>Pseudomonadota</taxon>
        <taxon>Gammaproteobacteria</taxon>
        <taxon>Lysobacterales</taxon>
        <taxon>Rhodanobacteraceae</taxon>
        <taxon>Rhodanobacter</taxon>
    </lineage>
</organism>
<dbReference type="Gene3D" id="3.10.310.50">
    <property type="match status" value="1"/>
</dbReference>
<gene>
    <name evidence="2" type="ORF">ABQJ54_18540</name>
</gene>
<comment type="caution">
    <text evidence="2">The sequence shown here is derived from an EMBL/GenBank/DDBJ whole genome shotgun (WGS) entry which is preliminary data.</text>
</comment>
<dbReference type="RefSeq" id="WP_367855815.1">
    <property type="nucleotide sequence ID" value="NZ_JBFOHK010000006.1"/>
</dbReference>
<dbReference type="Pfam" id="PF04536">
    <property type="entry name" value="TPM_phosphatase"/>
    <property type="match status" value="1"/>
</dbReference>
<feature type="domain" description="TPM" evidence="1">
    <location>
        <begin position="28"/>
        <end position="142"/>
    </location>
</feature>
<evidence type="ECO:0000259" key="1">
    <source>
        <dbReference type="Pfam" id="PF04536"/>
    </source>
</evidence>
<dbReference type="PANTHER" id="PTHR30373">
    <property type="entry name" value="UPF0603 PROTEIN YGCG"/>
    <property type="match status" value="1"/>
</dbReference>
<dbReference type="InterPro" id="IPR007621">
    <property type="entry name" value="TPM_dom"/>
</dbReference>
<evidence type="ECO:0000313" key="2">
    <source>
        <dbReference type="EMBL" id="MEW9573758.1"/>
    </source>
</evidence>
<accession>A0ABV3QIW1</accession>
<keyword evidence="3" id="KW-1185">Reference proteome</keyword>
<name>A0ABV3QIW1_9GAMM</name>
<evidence type="ECO:0000313" key="3">
    <source>
        <dbReference type="Proteomes" id="UP001556220"/>
    </source>
</evidence>